<dbReference type="EMBL" id="JARBDR010000141">
    <property type="protein sequence ID" value="KAJ8320394.1"/>
    <property type="molecule type" value="Genomic_DNA"/>
</dbReference>
<comment type="caution">
    <text evidence="1">The sequence shown here is derived from an EMBL/GenBank/DDBJ whole genome shotgun (WGS) entry which is preliminary data.</text>
</comment>
<protein>
    <submittedName>
        <fullName evidence="1">Uncharacterized protein</fullName>
    </submittedName>
</protein>
<evidence type="ECO:0000313" key="1">
    <source>
        <dbReference type="EMBL" id="KAJ8320394.1"/>
    </source>
</evidence>
<evidence type="ECO:0000313" key="2">
    <source>
        <dbReference type="Proteomes" id="UP001217089"/>
    </source>
</evidence>
<proteinExistence type="predicted"/>
<organism evidence="1 2">
    <name type="scientific">Tegillarca granosa</name>
    <name type="common">Malaysian cockle</name>
    <name type="synonym">Anadara granosa</name>
    <dbReference type="NCBI Taxonomy" id="220873"/>
    <lineage>
        <taxon>Eukaryota</taxon>
        <taxon>Metazoa</taxon>
        <taxon>Spiralia</taxon>
        <taxon>Lophotrochozoa</taxon>
        <taxon>Mollusca</taxon>
        <taxon>Bivalvia</taxon>
        <taxon>Autobranchia</taxon>
        <taxon>Pteriomorphia</taxon>
        <taxon>Arcoida</taxon>
        <taxon>Arcoidea</taxon>
        <taxon>Arcidae</taxon>
        <taxon>Tegillarca</taxon>
    </lineage>
</organism>
<sequence length="156" mass="17682">MPGSAILEYWPEQFGNSNDGVPDFDVKERSAENFGHNIGNPNLWKTRFKHNNENSVKSEPSLDFEISIAKTRDELIAANDRHLNICNTFWRPSLSMNQYIHGDPAVEFDTLWPDNSSLKDLLQDGIQNTALRAAISDMTYISVICGPPYMIKYSLS</sequence>
<reference evidence="1 2" key="1">
    <citation type="submission" date="2022-12" db="EMBL/GenBank/DDBJ databases">
        <title>Chromosome-level genome of Tegillarca granosa.</title>
        <authorList>
            <person name="Kim J."/>
        </authorList>
    </citation>
    <scope>NUCLEOTIDE SEQUENCE [LARGE SCALE GENOMIC DNA]</scope>
    <source>
        <strain evidence="1">Teg-2019</strain>
        <tissue evidence="1">Adductor muscle</tissue>
    </source>
</reference>
<name>A0ABQ9FT01_TEGGR</name>
<accession>A0ABQ9FT01</accession>
<gene>
    <name evidence="1" type="ORF">KUTeg_001981</name>
</gene>
<dbReference type="Proteomes" id="UP001217089">
    <property type="component" value="Unassembled WGS sequence"/>
</dbReference>
<keyword evidence="2" id="KW-1185">Reference proteome</keyword>